<gene>
    <name evidence="3" type="ORF">BLGHR1_14275</name>
</gene>
<evidence type="ECO:0000259" key="2">
    <source>
        <dbReference type="Pfam" id="PF15463"/>
    </source>
</evidence>
<feature type="compositionally biased region" description="Basic and acidic residues" evidence="1">
    <location>
        <begin position="88"/>
        <end position="98"/>
    </location>
</feature>
<dbReference type="EMBL" id="UNSH01000051">
    <property type="protein sequence ID" value="SZF03483.1"/>
    <property type="molecule type" value="Genomic_DNA"/>
</dbReference>
<feature type="region of interest" description="Disordered" evidence="1">
    <location>
        <begin position="1"/>
        <end position="107"/>
    </location>
</feature>
<feature type="region of interest" description="Disordered" evidence="1">
    <location>
        <begin position="328"/>
        <end position="383"/>
    </location>
</feature>
<proteinExistence type="predicted"/>
<dbReference type="InterPro" id="IPR029178">
    <property type="entry name" value="Ecm11_C"/>
</dbReference>
<evidence type="ECO:0000313" key="3">
    <source>
        <dbReference type="EMBL" id="SZF03483.1"/>
    </source>
</evidence>
<dbReference type="PANTHER" id="PTHR28244">
    <property type="entry name" value="RNA POLYMERASE I-SPECIFIC TRANSCRIPTION INITIATION FACTOR RRN11"/>
    <property type="match status" value="1"/>
</dbReference>
<dbReference type="InterPro" id="IPR053029">
    <property type="entry name" value="RNA_pol_I-specific_init_factor"/>
</dbReference>
<feature type="compositionally biased region" description="Polar residues" evidence="1">
    <location>
        <begin position="55"/>
        <end position="65"/>
    </location>
</feature>
<feature type="compositionally biased region" description="Basic and acidic residues" evidence="1">
    <location>
        <begin position="329"/>
        <end position="343"/>
    </location>
</feature>
<dbReference type="Pfam" id="PF15463">
    <property type="entry name" value="ECM11"/>
    <property type="match status" value="1"/>
</dbReference>
<name>A0A383USZ6_BLUHO</name>
<feature type="region of interest" description="Disordered" evidence="1">
    <location>
        <begin position="121"/>
        <end position="207"/>
    </location>
</feature>
<dbReference type="AlphaFoldDB" id="A0A383USZ6"/>
<dbReference type="VEuPathDB" id="FungiDB:BLGHR1_14275"/>
<organism evidence="3 4">
    <name type="scientific">Blumeria hordei</name>
    <name type="common">Barley powdery mildew</name>
    <name type="synonym">Blumeria graminis f. sp. hordei</name>
    <dbReference type="NCBI Taxonomy" id="2867405"/>
    <lineage>
        <taxon>Eukaryota</taxon>
        <taxon>Fungi</taxon>
        <taxon>Dikarya</taxon>
        <taxon>Ascomycota</taxon>
        <taxon>Pezizomycotina</taxon>
        <taxon>Leotiomycetes</taxon>
        <taxon>Erysiphales</taxon>
        <taxon>Erysiphaceae</taxon>
        <taxon>Blumeria</taxon>
    </lineage>
</organism>
<evidence type="ECO:0000313" key="4">
    <source>
        <dbReference type="Proteomes" id="UP000275772"/>
    </source>
</evidence>
<dbReference type="Proteomes" id="UP000275772">
    <property type="component" value="Unassembled WGS sequence"/>
</dbReference>
<dbReference type="GO" id="GO:0001164">
    <property type="term" value="F:RNA polymerase I core promoter sequence-specific DNA binding"/>
    <property type="evidence" value="ECO:0007669"/>
    <property type="project" value="TreeGrafter"/>
</dbReference>
<reference evidence="3 4" key="1">
    <citation type="submission" date="2017-11" db="EMBL/GenBank/DDBJ databases">
        <authorList>
            <person name="Kracher B."/>
        </authorList>
    </citation>
    <scope>NUCLEOTIDE SEQUENCE [LARGE SCALE GENOMIC DNA]</scope>
    <source>
        <strain evidence="3 4">RACE1</strain>
    </source>
</reference>
<evidence type="ECO:0000256" key="1">
    <source>
        <dbReference type="SAM" id="MobiDB-lite"/>
    </source>
</evidence>
<dbReference type="GO" id="GO:0017025">
    <property type="term" value="F:TBP-class protein binding"/>
    <property type="evidence" value="ECO:0007669"/>
    <property type="project" value="TreeGrafter"/>
</dbReference>
<dbReference type="GO" id="GO:0070860">
    <property type="term" value="C:RNA polymerase I core factor complex"/>
    <property type="evidence" value="ECO:0007669"/>
    <property type="project" value="TreeGrafter"/>
</dbReference>
<accession>A0A383USZ6</accession>
<sequence length="383" mass="41735">MSSGRLQGFVQRGGRASSPFTTDRKAAQNLKFPPRPLSAAPAPPNYSSVGVAPNTHVSQSYTRPTPASPGPFNDGFPSRALDSSVDSDFDRTKTDLAGHDTYGVSPVAADPWDAAAAYVSSPADSLPEPVRYLASRPPSEPAPLRGPKTGRFQARDSHSLEMRLSPGGPKRPHSDPGLSDPDPETDAAPRAPDTPRSPTPTRAKLSRITKPVVAAGSPQHLAHVSADYDDEALQRMTYAELEAQTWEEAAPRKPFVYPRELRAPGTSLETKINYYLAATPPTPGAAAKAAEAFFEQLSSPEWDEAGEIFMDKFSALMRQLQAKRREKRRVAEAYEREVKQRERSIRHRTLRLEQKLQKMRASGESMLGAPRDTSGRVAATKGN</sequence>
<dbReference type="PANTHER" id="PTHR28244:SF1">
    <property type="entry name" value="RNA POLYMERASE I-SPECIFIC TRANSCRIPTION INITIATION FACTOR RRN11"/>
    <property type="match status" value="1"/>
</dbReference>
<feature type="domain" description="Extracellular mutant protein 11 C-terminal" evidence="2">
    <location>
        <begin position="227"/>
        <end position="367"/>
    </location>
</feature>
<feature type="compositionally biased region" description="Pro residues" evidence="1">
    <location>
        <begin position="33"/>
        <end position="44"/>
    </location>
</feature>
<protein>
    <recommendedName>
        <fullName evidence="2">Extracellular mutant protein 11 C-terminal domain-containing protein</fullName>
    </recommendedName>
</protein>
<dbReference type="GO" id="GO:0042790">
    <property type="term" value="P:nucleolar large rRNA transcription by RNA polymerase I"/>
    <property type="evidence" value="ECO:0007669"/>
    <property type="project" value="TreeGrafter"/>
</dbReference>